<accession>A0A6A4NSU1</accession>
<evidence type="ECO:0000313" key="2">
    <source>
        <dbReference type="Proteomes" id="UP000447434"/>
    </source>
</evidence>
<gene>
    <name evidence="1" type="ORF">Lalb_Chr19g0125261</name>
</gene>
<name>A0A6A4NSU1_LUPAL</name>
<evidence type="ECO:0000313" key="1">
    <source>
        <dbReference type="EMBL" id="KAE9592061.1"/>
    </source>
</evidence>
<keyword evidence="2" id="KW-1185">Reference proteome</keyword>
<sequence length="48" mass="5413">MLIEISSESTDKIFKVNGHRLKPFLTNPSFVDEVVEEVSLIKPAFLPP</sequence>
<dbReference type="AlphaFoldDB" id="A0A6A4NSU1"/>
<dbReference type="Proteomes" id="UP000447434">
    <property type="component" value="Chromosome 19"/>
</dbReference>
<dbReference type="EMBL" id="WOCE01000019">
    <property type="protein sequence ID" value="KAE9592061.1"/>
    <property type="molecule type" value="Genomic_DNA"/>
</dbReference>
<reference evidence="2" key="1">
    <citation type="journal article" date="2020" name="Nat. Commun.">
        <title>Genome sequence of the cluster root forming white lupin.</title>
        <authorList>
            <person name="Hufnagel B."/>
            <person name="Marques A."/>
            <person name="Soriano A."/>
            <person name="Marques L."/>
            <person name="Divol F."/>
            <person name="Doumas P."/>
            <person name="Sallet E."/>
            <person name="Mancinotti D."/>
            <person name="Carrere S."/>
            <person name="Marande W."/>
            <person name="Arribat S."/>
            <person name="Keller J."/>
            <person name="Huneau C."/>
            <person name="Blein T."/>
            <person name="Aime D."/>
            <person name="Laguerre M."/>
            <person name="Taylor J."/>
            <person name="Schubert V."/>
            <person name="Nelson M."/>
            <person name="Geu-Flores F."/>
            <person name="Crespi M."/>
            <person name="Gallardo-Guerrero K."/>
            <person name="Delaux P.-M."/>
            <person name="Salse J."/>
            <person name="Berges H."/>
            <person name="Guyot R."/>
            <person name="Gouzy J."/>
            <person name="Peret B."/>
        </authorList>
    </citation>
    <scope>NUCLEOTIDE SEQUENCE [LARGE SCALE GENOMIC DNA]</scope>
    <source>
        <strain evidence="2">cv. Amiga</strain>
    </source>
</reference>
<proteinExistence type="predicted"/>
<organism evidence="1 2">
    <name type="scientific">Lupinus albus</name>
    <name type="common">White lupine</name>
    <name type="synonym">Lupinus termis</name>
    <dbReference type="NCBI Taxonomy" id="3870"/>
    <lineage>
        <taxon>Eukaryota</taxon>
        <taxon>Viridiplantae</taxon>
        <taxon>Streptophyta</taxon>
        <taxon>Embryophyta</taxon>
        <taxon>Tracheophyta</taxon>
        <taxon>Spermatophyta</taxon>
        <taxon>Magnoliopsida</taxon>
        <taxon>eudicotyledons</taxon>
        <taxon>Gunneridae</taxon>
        <taxon>Pentapetalae</taxon>
        <taxon>rosids</taxon>
        <taxon>fabids</taxon>
        <taxon>Fabales</taxon>
        <taxon>Fabaceae</taxon>
        <taxon>Papilionoideae</taxon>
        <taxon>50 kb inversion clade</taxon>
        <taxon>genistoids sensu lato</taxon>
        <taxon>core genistoids</taxon>
        <taxon>Genisteae</taxon>
        <taxon>Lupinus</taxon>
    </lineage>
</organism>
<dbReference type="OrthoDB" id="1723222at2759"/>
<comment type="caution">
    <text evidence="1">The sequence shown here is derived from an EMBL/GenBank/DDBJ whole genome shotgun (WGS) entry which is preliminary data.</text>
</comment>
<protein>
    <submittedName>
        <fullName evidence="1">Uncharacterized protein</fullName>
    </submittedName>
</protein>